<evidence type="ECO:0000313" key="1">
    <source>
        <dbReference type="EMBL" id="KAH8093104.1"/>
    </source>
</evidence>
<proteinExistence type="predicted"/>
<gene>
    <name evidence="1" type="ORF">BXZ70DRAFT_439898</name>
</gene>
<sequence length="350" mass="39563">MLISDLPQELLDLIIDYVAELKDWYGPVRSLRSCSYVARAWWPRCRAHLHHTFECLEGMTARKSAFIDDPSLCDLVRTLIVKLNGNHTWIKSNARRVGPEDVMVMLKRMRGITHLSITSLALFRRETQEYEWLLEPVYFSRVVTLHPLVHLTLRNVAFRRFDEFTEIIGRFPVLEELVLVAIRPSYNSILDKTAYSTENSLAPPAKLKSLWFEPDAPSSVDFAEALGLWIKASRETVKIETVTFDVQAIDVLCNRRSNATGLEANGCILAHFAASGYLRTIRLYIGSAPQGLGERAHVLDRCLESGSFASLQGLHLLAVRSDSQEIIELMPQLSKRLGGRITVGGGKDWL</sequence>
<protein>
    <submittedName>
        <fullName evidence="1">Uncharacterized protein</fullName>
    </submittedName>
</protein>
<organism evidence="1 2">
    <name type="scientific">Cristinia sonorae</name>
    <dbReference type="NCBI Taxonomy" id="1940300"/>
    <lineage>
        <taxon>Eukaryota</taxon>
        <taxon>Fungi</taxon>
        <taxon>Dikarya</taxon>
        <taxon>Basidiomycota</taxon>
        <taxon>Agaricomycotina</taxon>
        <taxon>Agaricomycetes</taxon>
        <taxon>Agaricomycetidae</taxon>
        <taxon>Agaricales</taxon>
        <taxon>Pleurotineae</taxon>
        <taxon>Stephanosporaceae</taxon>
        <taxon>Cristinia</taxon>
    </lineage>
</organism>
<reference evidence="1" key="1">
    <citation type="journal article" date="2021" name="New Phytol.">
        <title>Evolutionary innovations through gain and loss of genes in the ectomycorrhizal Boletales.</title>
        <authorList>
            <person name="Wu G."/>
            <person name="Miyauchi S."/>
            <person name="Morin E."/>
            <person name="Kuo A."/>
            <person name="Drula E."/>
            <person name="Varga T."/>
            <person name="Kohler A."/>
            <person name="Feng B."/>
            <person name="Cao Y."/>
            <person name="Lipzen A."/>
            <person name="Daum C."/>
            <person name="Hundley H."/>
            <person name="Pangilinan J."/>
            <person name="Johnson J."/>
            <person name="Barry K."/>
            <person name="LaButti K."/>
            <person name="Ng V."/>
            <person name="Ahrendt S."/>
            <person name="Min B."/>
            <person name="Choi I.G."/>
            <person name="Park H."/>
            <person name="Plett J.M."/>
            <person name="Magnuson J."/>
            <person name="Spatafora J.W."/>
            <person name="Nagy L.G."/>
            <person name="Henrissat B."/>
            <person name="Grigoriev I.V."/>
            <person name="Yang Z.L."/>
            <person name="Xu J."/>
            <person name="Martin F.M."/>
        </authorList>
    </citation>
    <scope>NUCLEOTIDE SEQUENCE</scope>
    <source>
        <strain evidence="1">KKN 215</strain>
    </source>
</reference>
<name>A0A8K0XMB2_9AGAR</name>
<keyword evidence="2" id="KW-1185">Reference proteome</keyword>
<accession>A0A8K0XMB2</accession>
<comment type="caution">
    <text evidence="1">The sequence shown here is derived from an EMBL/GenBank/DDBJ whole genome shotgun (WGS) entry which is preliminary data.</text>
</comment>
<dbReference type="AlphaFoldDB" id="A0A8K0XMB2"/>
<dbReference type="EMBL" id="JAEVFJ010000030">
    <property type="protein sequence ID" value="KAH8093104.1"/>
    <property type="molecule type" value="Genomic_DNA"/>
</dbReference>
<evidence type="ECO:0000313" key="2">
    <source>
        <dbReference type="Proteomes" id="UP000813824"/>
    </source>
</evidence>
<dbReference type="Proteomes" id="UP000813824">
    <property type="component" value="Unassembled WGS sequence"/>
</dbReference>
<dbReference type="OrthoDB" id="2745898at2759"/>